<gene>
    <name evidence="1" type="ORF">FOC69_05785</name>
</gene>
<accession>A0AAP9NAH8</accession>
<reference evidence="1 2" key="1">
    <citation type="submission" date="2020-05" db="EMBL/GenBank/DDBJ databases">
        <title>FDA dAtabase for Regulatory Grade micrObial Sequences (FDA-ARGOS): Supporting development and validation of Infectious Disease Dx tests.</title>
        <authorList>
            <person name="Bojja K."/>
            <person name="Kessler A."/>
            <person name="Tallon L."/>
            <person name="Sadzewicz L."/>
            <person name="Zhao X."/>
            <person name="Vavikolanu K."/>
            <person name="Mehta A."/>
            <person name="Aluvathingal J."/>
            <person name="Nadendla S."/>
            <person name="Myers T."/>
            <person name="Yan Y."/>
            <person name="Sichtig H."/>
        </authorList>
    </citation>
    <scope>NUCLEOTIDE SEQUENCE [LARGE SCALE GENOMIC DNA]</scope>
    <source>
        <strain evidence="1 2">FDAARGOS_763</strain>
    </source>
</reference>
<dbReference type="Proteomes" id="UP000501467">
    <property type="component" value="Chromosome"/>
</dbReference>
<proteinExistence type="predicted"/>
<organism evidence="1 2">
    <name type="scientific">Bacteroides fragilis</name>
    <dbReference type="NCBI Taxonomy" id="817"/>
    <lineage>
        <taxon>Bacteria</taxon>
        <taxon>Pseudomonadati</taxon>
        <taxon>Bacteroidota</taxon>
        <taxon>Bacteroidia</taxon>
        <taxon>Bacteroidales</taxon>
        <taxon>Bacteroidaceae</taxon>
        <taxon>Bacteroides</taxon>
    </lineage>
</organism>
<evidence type="ECO:0000313" key="1">
    <source>
        <dbReference type="EMBL" id="QKH83889.1"/>
    </source>
</evidence>
<protein>
    <submittedName>
        <fullName evidence="1">Uncharacterized protein</fullName>
    </submittedName>
</protein>
<sequence>MKHLQGMKKVTIKPNQTIFDIASQEYGTCEAVGIILKENGTLANDPAAKVAAGIDAVNDKGFYFDLPLETGAVIQIDTDSRLVRKSIIREIDKEVTTFNL</sequence>
<evidence type="ECO:0000313" key="2">
    <source>
        <dbReference type="Proteomes" id="UP000501467"/>
    </source>
</evidence>
<dbReference type="AlphaFoldDB" id="A0AAP9NAH8"/>
<name>A0AAP9NAH8_BACFG</name>
<dbReference type="EMBL" id="CP054003">
    <property type="protein sequence ID" value="QKH83889.1"/>
    <property type="molecule type" value="Genomic_DNA"/>
</dbReference>
<dbReference type="RefSeq" id="WP_005776907.1">
    <property type="nucleotide sequence ID" value="NZ_CP054003.1"/>
</dbReference>